<gene>
    <name evidence="2" type="ORF">ERJ67_08030</name>
</gene>
<protein>
    <submittedName>
        <fullName evidence="2">Uncharacterized protein</fullName>
    </submittedName>
</protein>
<feature type="region of interest" description="Disordered" evidence="1">
    <location>
        <begin position="30"/>
        <end position="50"/>
    </location>
</feature>
<evidence type="ECO:0000313" key="2">
    <source>
        <dbReference type="EMBL" id="TGG91419.1"/>
    </source>
</evidence>
<reference evidence="2 3" key="1">
    <citation type="journal article" date="2019" name="mSystems">
        <title>Life at home and on the roam: Genomic adaptions reflect the dual lifestyle of an intracellular, facultative symbiont.</title>
        <authorList>
            <person name="Burgsdorf I."/>
        </authorList>
    </citation>
    <scope>NUCLEOTIDE SEQUENCE [LARGE SCALE GENOMIC DNA]</scope>
    <source>
        <strain evidence="2">277cV</strain>
    </source>
</reference>
<organism evidence="2 3">
    <name type="scientific">Aphanocapsa feldmannii 277cV</name>
    <dbReference type="NCBI Taxonomy" id="2507553"/>
    <lineage>
        <taxon>Bacteria</taxon>
        <taxon>Bacillati</taxon>
        <taxon>Cyanobacteriota</taxon>
        <taxon>Cyanophyceae</taxon>
        <taxon>Oscillatoriophycideae</taxon>
        <taxon>Chroococcales</taxon>
        <taxon>Microcystaceae</taxon>
        <taxon>Aphanocapsa</taxon>
    </lineage>
</organism>
<accession>A0A524RM82</accession>
<dbReference type="Proteomes" id="UP000317990">
    <property type="component" value="Unassembled WGS sequence"/>
</dbReference>
<evidence type="ECO:0000313" key="3">
    <source>
        <dbReference type="Proteomes" id="UP000317990"/>
    </source>
</evidence>
<sequence>MAQAAESWRGLPLQLNALWLPLPWVEEGPRSAMRHRGRRDKATTNQVHMGMDGSAAVMGCSRDGAGDPYDPVHITLAG</sequence>
<evidence type="ECO:0000256" key="1">
    <source>
        <dbReference type="SAM" id="MobiDB-lite"/>
    </source>
</evidence>
<name>A0A524RM82_9CHRO</name>
<proteinExistence type="predicted"/>
<dbReference type="AlphaFoldDB" id="A0A524RM82"/>
<comment type="caution">
    <text evidence="2">The sequence shown here is derived from an EMBL/GenBank/DDBJ whole genome shotgun (WGS) entry which is preliminary data.</text>
</comment>
<dbReference type="EMBL" id="SRMO01000078">
    <property type="protein sequence ID" value="TGG91419.1"/>
    <property type="molecule type" value="Genomic_DNA"/>
</dbReference>